<sequence length="173" mass="18027">MRRIITVGLLLVMPVMSSAAEATTPNSPSGYRPTGDGVGGCGWGALLFEGSTGVGAHVMALSTNVSLSDATFGLSSGTLGCDAHQPIRYKGGRVYISGNMTQLAEDMSQGHGEALAGLSDVLGIQAQDKAAFYTLTQQQFVKIYPDTKVTSDQVMDHLVAAMLADPALAKYVL</sequence>
<dbReference type="InParanoid" id="A0A5Q0BM86"/>
<dbReference type="InterPro" id="IPR021383">
    <property type="entry name" value="DUF3015"/>
</dbReference>
<dbReference type="RefSeq" id="WP_153250825.1">
    <property type="nucleotide sequence ID" value="NZ_CP044205.1"/>
</dbReference>
<name>A0A5Q0BM86_9GAMM</name>
<dbReference type="AlphaFoldDB" id="A0A5Q0BM86"/>
<dbReference type="Proteomes" id="UP000325755">
    <property type="component" value="Chromosome"/>
</dbReference>
<protein>
    <submittedName>
        <fullName evidence="2">DUF3015 domain-containing protein</fullName>
    </submittedName>
</protein>
<gene>
    <name evidence="2" type="ORF">F6R98_21325</name>
</gene>
<dbReference type="KEGG" id="mmob:F6R98_21325"/>
<dbReference type="Pfam" id="PF11220">
    <property type="entry name" value="DUF3015"/>
    <property type="match status" value="1"/>
</dbReference>
<feature type="signal peptide" evidence="1">
    <location>
        <begin position="1"/>
        <end position="19"/>
    </location>
</feature>
<keyword evidence="1" id="KW-0732">Signal</keyword>
<reference evidence="2 3" key="1">
    <citation type="submission" date="2019-09" db="EMBL/GenBank/DDBJ databases">
        <title>Ecophysiology of the spiral-shaped methanotroph Methylospira mobilis as revealed by the complete genome sequence.</title>
        <authorList>
            <person name="Oshkin I.Y."/>
            <person name="Dedysh S.N."/>
            <person name="Miroshnikov K."/>
            <person name="Danilova O.V."/>
            <person name="Hakobyan A."/>
            <person name="Liesack W."/>
        </authorList>
    </citation>
    <scope>NUCLEOTIDE SEQUENCE [LARGE SCALE GENOMIC DNA]</scope>
    <source>
        <strain evidence="2 3">Shm1</strain>
    </source>
</reference>
<evidence type="ECO:0000256" key="1">
    <source>
        <dbReference type="SAM" id="SignalP"/>
    </source>
</evidence>
<evidence type="ECO:0000313" key="3">
    <source>
        <dbReference type="Proteomes" id="UP000325755"/>
    </source>
</evidence>
<evidence type="ECO:0000313" key="2">
    <source>
        <dbReference type="EMBL" id="QFY44860.1"/>
    </source>
</evidence>
<feature type="chain" id="PRO_5025021202" evidence="1">
    <location>
        <begin position="20"/>
        <end position="173"/>
    </location>
</feature>
<dbReference type="OrthoDB" id="334910at2"/>
<organism evidence="2 3">
    <name type="scientific">Candidatus Methylospira mobilis</name>
    <dbReference type="NCBI Taxonomy" id="1808979"/>
    <lineage>
        <taxon>Bacteria</taxon>
        <taxon>Pseudomonadati</taxon>
        <taxon>Pseudomonadota</taxon>
        <taxon>Gammaproteobacteria</taxon>
        <taxon>Methylococcales</taxon>
        <taxon>Methylococcaceae</taxon>
        <taxon>Candidatus Methylospira</taxon>
    </lineage>
</organism>
<dbReference type="EMBL" id="CP044205">
    <property type="protein sequence ID" value="QFY44860.1"/>
    <property type="molecule type" value="Genomic_DNA"/>
</dbReference>
<keyword evidence="3" id="KW-1185">Reference proteome</keyword>
<proteinExistence type="predicted"/>
<accession>A0A5Q0BM86</accession>